<keyword evidence="1" id="KW-0479">Metal-binding</keyword>
<name>A0ABW4JES0_9BACL</name>
<dbReference type="PROSITE" id="PS51819">
    <property type="entry name" value="VOC"/>
    <property type="match status" value="2"/>
</dbReference>
<dbReference type="EMBL" id="JBHUCX010000024">
    <property type="protein sequence ID" value="MFD1674891.1"/>
    <property type="molecule type" value="Genomic_DNA"/>
</dbReference>
<comment type="caution">
    <text evidence="3">The sequence shown here is derived from an EMBL/GenBank/DDBJ whole genome shotgun (WGS) entry which is preliminary data.</text>
</comment>
<dbReference type="Proteomes" id="UP001597079">
    <property type="component" value="Unassembled WGS sequence"/>
</dbReference>
<sequence length="246" mass="28127">MKLSHVRLLVTDYVACLRFYRDVLGLEVHWGDENGDYISFNTGGTLLALFRRNNMAEAVGESEKSLKASQQSSHCLIIAVDNVDATYELLKSRGIECINTPHDRASWGVRCFHLYDPDGNMIEVNKETEEIIGTTLLHVRANVTDLDKAIQWYESVLGFKSCGHYPNENPIYTHFEMSEGAQFSIAVDKRVPTNGRYNFYVKDVDELWKSLKNKVEVVEELFDTPYGSRKFTIRDLDGNELGFVKR</sequence>
<evidence type="ECO:0000259" key="2">
    <source>
        <dbReference type="PROSITE" id="PS51819"/>
    </source>
</evidence>
<dbReference type="PANTHER" id="PTHR43048:SF4">
    <property type="entry name" value="RING-CLEAVING DIOXYGENASE-RELATED"/>
    <property type="match status" value="1"/>
</dbReference>
<accession>A0ABW4JES0</accession>
<evidence type="ECO:0000313" key="4">
    <source>
        <dbReference type="Proteomes" id="UP001597079"/>
    </source>
</evidence>
<dbReference type="InterPro" id="IPR051785">
    <property type="entry name" value="MMCE/EMCE_epimerase"/>
</dbReference>
<dbReference type="InterPro" id="IPR037523">
    <property type="entry name" value="VOC_core"/>
</dbReference>
<dbReference type="SUPFAM" id="SSF54593">
    <property type="entry name" value="Glyoxalase/Bleomycin resistance protein/Dihydroxybiphenyl dioxygenase"/>
    <property type="match status" value="2"/>
</dbReference>
<feature type="domain" description="VOC" evidence="2">
    <location>
        <begin position="135"/>
        <end position="246"/>
    </location>
</feature>
<dbReference type="RefSeq" id="WP_377942765.1">
    <property type="nucleotide sequence ID" value="NZ_JBHUCX010000024.1"/>
</dbReference>
<evidence type="ECO:0000256" key="1">
    <source>
        <dbReference type="ARBA" id="ARBA00022723"/>
    </source>
</evidence>
<protein>
    <submittedName>
        <fullName evidence="3">VOC family protein</fullName>
    </submittedName>
</protein>
<dbReference type="PANTHER" id="PTHR43048">
    <property type="entry name" value="METHYLMALONYL-COA EPIMERASE"/>
    <property type="match status" value="1"/>
</dbReference>
<feature type="domain" description="VOC" evidence="2">
    <location>
        <begin position="2"/>
        <end position="127"/>
    </location>
</feature>
<dbReference type="CDD" id="cd07264">
    <property type="entry name" value="VOC_like"/>
    <property type="match status" value="1"/>
</dbReference>
<dbReference type="InterPro" id="IPR004360">
    <property type="entry name" value="Glyas_Fos-R_dOase_dom"/>
</dbReference>
<dbReference type="Gene3D" id="3.10.180.10">
    <property type="entry name" value="2,3-Dihydroxybiphenyl 1,2-Dioxygenase, domain 1"/>
    <property type="match status" value="2"/>
</dbReference>
<dbReference type="InterPro" id="IPR029068">
    <property type="entry name" value="Glyas_Bleomycin-R_OHBP_Dase"/>
</dbReference>
<proteinExistence type="predicted"/>
<reference evidence="4" key="1">
    <citation type="journal article" date="2019" name="Int. J. Syst. Evol. Microbiol.">
        <title>The Global Catalogue of Microorganisms (GCM) 10K type strain sequencing project: providing services to taxonomists for standard genome sequencing and annotation.</title>
        <authorList>
            <consortium name="The Broad Institute Genomics Platform"/>
            <consortium name="The Broad Institute Genome Sequencing Center for Infectious Disease"/>
            <person name="Wu L."/>
            <person name="Ma J."/>
        </authorList>
    </citation>
    <scope>NUCLEOTIDE SEQUENCE [LARGE SCALE GENOMIC DNA]</scope>
    <source>
        <strain evidence="4">CGMCC 1.12286</strain>
    </source>
</reference>
<dbReference type="Pfam" id="PF00903">
    <property type="entry name" value="Glyoxalase"/>
    <property type="match status" value="2"/>
</dbReference>
<evidence type="ECO:0000313" key="3">
    <source>
        <dbReference type="EMBL" id="MFD1674891.1"/>
    </source>
</evidence>
<gene>
    <name evidence="3" type="ORF">ACFSB2_09290</name>
</gene>
<dbReference type="CDD" id="cd06587">
    <property type="entry name" value="VOC"/>
    <property type="match status" value="1"/>
</dbReference>
<keyword evidence="4" id="KW-1185">Reference proteome</keyword>
<organism evidence="3 4">
    <name type="scientific">Alicyclobacillus fodiniaquatilis</name>
    <dbReference type="NCBI Taxonomy" id="1661150"/>
    <lineage>
        <taxon>Bacteria</taxon>
        <taxon>Bacillati</taxon>
        <taxon>Bacillota</taxon>
        <taxon>Bacilli</taxon>
        <taxon>Bacillales</taxon>
        <taxon>Alicyclobacillaceae</taxon>
        <taxon>Alicyclobacillus</taxon>
    </lineage>
</organism>